<reference evidence="1" key="1">
    <citation type="submission" date="2019-12" db="EMBL/GenBank/DDBJ databases">
        <title>Genome sequencing and annotation of Brassica cretica.</title>
        <authorList>
            <person name="Studholme D.J."/>
            <person name="Sarris P.F."/>
        </authorList>
    </citation>
    <scope>NUCLEOTIDE SEQUENCE</scope>
    <source>
        <strain evidence="1">PFS-001/15</strain>
        <tissue evidence="1">Leaf</tissue>
    </source>
</reference>
<evidence type="ECO:0000313" key="1">
    <source>
        <dbReference type="EMBL" id="KAF2540036.1"/>
    </source>
</evidence>
<name>A0A8S9G678_BRACR</name>
<gene>
    <name evidence="1" type="ORF">F2Q68_00030548</name>
</gene>
<proteinExistence type="predicted"/>
<dbReference type="AlphaFoldDB" id="A0A8S9G678"/>
<dbReference type="EMBL" id="QGKW02002005">
    <property type="protein sequence ID" value="KAF2540036.1"/>
    <property type="molecule type" value="Genomic_DNA"/>
</dbReference>
<organism evidence="1 2">
    <name type="scientific">Brassica cretica</name>
    <name type="common">Mustard</name>
    <dbReference type="NCBI Taxonomy" id="69181"/>
    <lineage>
        <taxon>Eukaryota</taxon>
        <taxon>Viridiplantae</taxon>
        <taxon>Streptophyta</taxon>
        <taxon>Embryophyta</taxon>
        <taxon>Tracheophyta</taxon>
        <taxon>Spermatophyta</taxon>
        <taxon>Magnoliopsida</taxon>
        <taxon>eudicotyledons</taxon>
        <taxon>Gunneridae</taxon>
        <taxon>Pentapetalae</taxon>
        <taxon>rosids</taxon>
        <taxon>malvids</taxon>
        <taxon>Brassicales</taxon>
        <taxon>Brassicaceae</taxon>
        <taxon>Brassiceae</taxon>
        <taxon>Brassica</taxon>
    </lineage>
</organism>
<accession>A0A8S9G678</accession>
<protein>
    <submittedName>
        <fullName evidence="1">Uncharacterized protein</fullName>
    </submittedName>
</protein>
<sequence length="92" mass="11124">MREVHNRVLTFALQDDMNPDLEEEEECNNITTDLHSHTQQKIGNMIRIRLVTPSERSLRRRRMTCSSKAYWREGGLAVADRRHQRWRREFRS</sequence>
<evidence type="ECO:0000313" key="2">
    <source>
        <dbReference type="Proteomes" id="UP000712281"/>
    </source>
</evidence>
<comment type="caution">
    <text evidence="1">The sequence shown here is derived from an EMBL/GenBank/DDBJ whole genome shotgun (WGS) entry which is preliminary data.</text>
</comment>
<dbReference type="Proteomes" id="UP000712281">
    <property type="component" value="Unassembled WGS sequence"/>
</dbReference>